<feature type="compositionally biased region" description="Polar residues" evidence="1">
    <location>
        <begin position="20"/>
        <end position="31"/>
    </location>
</feature>
<dbReference type="Proteomes" id="UP001295423">
    <property type="component" value="Unassembled WGS sequence"/>
</dbReference>
<protein>
    <submittedName>
        <fullName evidence="2">Uncharacterized protein</fullName>
    </submittedName>
</protein>
<reference evidence="2" key="1">
    <citation type="submission" date="2023-08" db="EMBL/GenBank/DDBJ databases">
        <authorList>
            <person name="Audoor S."/>
            <person name="Bilcke G."/>
        </authorList>
    </citation>
    <scope>NUCLEOTIDE SEQUENCE</scope>
</reference>
<feature type="region of interest" description="Disordered" evidence="1">
    <location>
        <begin position="1"/>
        <end position="31"/>
    </location>
</feature>
<sequence length="276" mass="30050">MVASRSPMGRNSIPSAGKSPMSQRSQPDASDRVTSSLISQLAIGALKLRLHSQTHVACDVMASPSTVLRGQIGPVTVQGRGWGSRLGLTCRVIEATVDQCELDMGRVVANRKLVLTVPAEGRAMVALNAVDFGNFITHPLMKPPGIVGSASEDDNRLEFMKENVSLDPKKGVVTFFGKYMGQTWQFTLQRGSDEQKALIKATLQKSSESDTCTDWENVARQLAALTSKFFNEMVFELDGTFLSFSDMMLTDKGNEPTIMLSLGILVKKFPSPGLEF</sequence>
<gene>
    <name evidence="2" type="ORF">CYCCA115_LOCUS22527</name>
</gene>
<dbReference type="EMBL" id="CAKOGP040002313">
    <property type="protein sequence ID" value="CAJ1966941.1"/>
    <property type="molecule type" value="Genomic_DNA"/>
</dbReference>
<name>A0AAD2PXN3_9STRA</name>
<evidence type="ECO:0000313" key="2">
    <source>
        <dbReference type="EMBL" id="CAJ1966941.1"/>
    </source>
</evidence>
<evidence type="ECO:0000256" key="1">
    <source>
        <dbReference type="SAM" id="MobiDB-lite"/>
    </source>
</evidence>
<proteinExistence type="predicted"/>
<keyword evidence="3" id="KW-1185">Reference proteome</keyword>
<dbReference type="AlphaFoldDB" id="A0AAD2PXN3"/>
<comment type="caution">
    <text evidence="2">The sequence shown here is derived from an EMBL/GenBank/DDBJ whole genome shotgun (WGS) entry which is preliminary data.</text>
</comment>
<evidence type="ECO:0000313" key="3">
    <source>
        <dbReference type="Proteomes" id="UP001295423"/>
    </source>
</evidence>
<organism evidence="2 3">
    <name type="scientific">Cylindrotheca closterium</name>
    <dbReference type="NCBI Taxonomy" id="2856"/>
    <lineage>
        <taxon>Eukaryota</taxon>
        <taxon>Sar</taxon>
        <taxon>Stramenopiles</taxon>
        <taxon>Ochrophyta</taxon>
        <taxon>Bacillariophyta</taxon>
        <taxon>Bacillariophyceae</taxon>
        <taxon>Bacillariophycidae</taxon>
        <taxon>Bacillariales</taxon>
        <taxon>Bacillariaceae</taxon>
        <taxon>Cylindrotheca</taxon>
    </lineage>
</organism>
<accession>A0AAD2PXN3</accession>